<proteinExistence type="predicted"/>
<dbReference type="EMBL" id="CP017269">
    <property type="protein sequence ID" value="AOT71804.1"/>
    <property type="molecule type" value="Genomic_DNA"/>
</dbReference>
<feature type="coiled-coil region" evidence="1">
    <location>
        <begin position="67"/>
        <end position="94"/>
    </location>
</feature>
<organism evidence="2 3">
    <name type="scientific">Geosporobacter ferrireducens</name>
    <dbReference type="NCBI Taxonomy" id="1424294"/>
    <lineage>
        <taxon>Bacteria</taxon>
        <taxon>Bacillati</taxon>
        <taxon>Bacillota</taxon>
        <taxon>Clostridia</taxon>
        <taxon>Peptostreptococcales</taxon>
        <taxon>Thermotaleaceae</taxon>
        <taxon>Geosporobacter</taxon>
    </lineage>
</organism>
<evidence type="ECO:0000313" key="3">
    <source>
        <dbReference type="Proteomes" id="UP000095743"/>
    </source>
</evidence>
<dbReference type="KEGG" id="gfe:Gferi_21065"/>
<keyword evidence="3" id="KW-1185">Reference proteome</keyword>
<dbReference type="RefSeq" id="WP_069980016.1">
    <property type="nucleotide sequence ID" value="NZ_CP017269.1"/>
</dbReference>
<evidence type="ECO:0000313" key="2">
    <source>
        <dbReference type="EMBL" id="AOT71804.1"/>
    </source>
</evidence>
<accession>A0A1D8GLL5</accession>
<evidence type="ECO:0000256" key="1">
    <source>
        <dbReference type="SAM" id="Coils"/>
    </source>
</evidence>
<gene>
    <name evidence="2" type="ORF">Gferi_21065</name>
</gene>
<dbReference type="AlphaFoldDB" id="A0A1D8GLL5"/>
<reference evidence="2 3" key="1">
    <citation type="submission" date="2016-09" db="EMBL/GenBank/DDBJ databases">
        <title>Genomic analysis reveals versatility of anaerobic energy metabolism of Geosporobacter ferrireducens IRF9 of phylum Firmicutes.</title>
        <authorList>
            <person name="Kim S.-J."/>
        </authorList>
    </citation>
    <scope>NUCLEOTIDE SEQUENCE [LARGE SCALE GENOMIC DNA]</scope>
    <source>
        <strain evidence="2 3">IRF9</strain>
    </source>
</reference>
<dbReference type="OrthoDB" id="367880at2"/>
<dbReference type="Proteomes" id="UP000095743">
    <property type="component" value="Chromosome"/>
</dbReference>
<keyword evidence="1" id="KW-0175">Coiled coil</keyword>
<sequence length="116" mass="13880">MAKAQSTPRRKRYKKNERLIHAAQWIQENSPMKNIIKRYAKWFGVSRLCAAQELISLGVIFDTDVVSREKQLEIDKANQRRKAKEKRIQLYDETYYYFENIAEEEDLIEHDEGIPF</sequence>
<dbReference type="STRING" id="1424294.Gferi_21065"/>
<name>A0A1D8GLL5_9FIRM</name>
<protein>
    <submittedName>
        <fullName evidence="2">Uncharacterized protein</fullName>
    </submittedName>
</protein>